<evidence type="ECO:0000313" key="1">
    <source>
        <dbReference type="EMBL" id="RUP46057.1"/>
    </source>
</evidence>
<accession>A0A433D5D1</accession>
<evidence type="ECO:0000313" key="2">
    <source>
        <dbReference type="Proteomes" id="UP000268093"/>
    </source>
</evidence>
<sequence>MYAHRHPGSRLTGTKEAALICRAATERRGLEYECPVGNCSAPCIASLEFTTSLFVWKVEVGEANDALTEDHAFLKQL</sequence>
<dbReference type="AlphaFoldDB" id="A0A433D5D1"/>
<dbReference type="EMBL" id="RBNI01006390">
    <property type="protein sequence ID" value="RUP46057.1"/>
    <property type="molecule type" value="Genomic_DNA"/>
</dbReference>
<comment type="caution">
    <text evidence="1">The sequence shown here is derived from an EMBL/GenBank/DDBJ whole genome shotgun (WGS) entry which is preliminary data.</text>
</comment>
<dbReference type="Proteomes" id="UP000268093">
    <property type="component" value="Unassembled WGS sequence"/>
</dbReference>
<reference evidence="1 2" key="1">
    <citation type="journal article" date="2018" name="New Phytol.">
        <title>Phylogenomics of Endogonaceae and evolution of mycorrhizas within Mucoromycota.</title>
        <authorList>
            <person name="Chang Y."/>
            <person name="Desiro A."/>
            <person name="Na H."/>
            <person name="Sandor L."/>
            <person name="Lipzen A."/>
            <person name="Clum A."/>
            <person name="Barry K."/>
            <person name="Grigoriev I.V."/>
            <person name="Martin F.M."/>
            <person name="Stajich J.E."/>
            <person name="Smith M.E."/>
            <person name="Bonito G."/>
            <person name="Spatafora J.W."/>
        </authorList>
    </citation>
    <scope>NUCLEOTIDE SEQUENCE [LARGE SCALE GENOMIC DNA]</scope>
    <source>
        <strain evidence="1 2">GMNB39</strain>
    </source>
</reference>
<gene>
    <name evidence="1" type="ORF">BC936DRAFT_147403</name>
</gene>
<organism evidence="1 2">
    <name type="scientific">Jimgerdemannia flammicorona</name>
    <dbReference type="NCBI Taxonomy" id="994334"/>
    <lineage>
        <taxon>Eukaryota</taxon>
        <taxon>Fungi</taxon>
        <taxon>Fungi incertae sedis</taxon>
        <taxon>Mucoromycota</taxon>
        <taxon>Mucoromycotina</taxon>
        <taxon>Endogonomycetes</taxon>
        <taxon>Endogonales</taxon>
        <taxon>Endogonaceae</taxon>
        <taxon>Jimgerdemannia</taxon>
    </lineage>
</organism>
<proteinExistence type="predicted"/>
<keyword evidence="2" id="KW-1185">Reference proteome</keyword>
<name>A0A433D5D1_9FUNG</name>
<protein>
    <submittedName>
        <fullName evidence="1">Uncharacterized protein</fullName>
    </submittedName>
</protein>